<organism evidence="2 3">
    <name type="scientific">Candidatus Komeilibacteria bacterium RIFCSPHIGHO2_01_FULL_52_14</name>
    <dbReference type="NCBI Taxonomy" id="1798549"/>
    <lineage>
        <taxon>Bacteria</taxon>
        <taxon>Candidatus Komeiliibacteriota</taxon>
    </lineage>
</organism>
<name>A0A1G2BM03_9BACT</name>
<evidence type="ECO:0008006" key="4">
    <source>
        <dbReference type="Google" id="ProtNLM"/>
    </source>
</evidence>
<feature type="transmembrane region" description="Helical" evidence="1">
    <location>
        <begin position="330"/>
        <end position="346"/>
    </location>
</feature>
<comment type="caution">
    <text evidence="2">The sequence shown here is derived from an EMBL/GenBank/DDBJ whole genome shotgun (WGS) entry which is preliminary data.</text>
</comment>
<dbReference type="Proteomes" id="UP000177817">
    <property type="component" value="Unassembled WGS sequence"/>
</dbReference>
<dbReference type="AlphaFoldDB" id="A0A1G2BM03"/>
<evidence type="ECO:0000313" key="3">
    <source>
        <dbReference type="Proteomes" id="UP000177817"/>
    </source>
</evidence>
<feature type="transmembrane region" description="Helical" evidence="1">
    <location>
        <begin position="388"/>
        <end position="411"/>
    </location>
</feature>
<reference evidence="2 3" key="1">
    <citation type="journal article" date="2016" name="Nat. Commun.">
        <title>Thousands of microbial genomes shed light on interconnected biogeochemical processes in an aquifer system.</title>
        <authorList>
            <person name="Anantharaman K."/>
            <person name="Brown C.T."/>
            <person name="Hug L.A."/>
            <person name="Sharon I."/>
            <person name="Castelle C.J."/>
            <person name="Probst A.J."/>
            <person name="Thomas B.C."/>
            <person name="Singh A."/>
            <person name="Wilkins M.J."/>
            <person name="Karaoz U."/>
            <person name="Brodie E.L."/>
            <person name="Williams K.H."/>
            <person name="Hubbard S.S."/>
            <person name="Banfield J.F."/>
        </authorList>
    </citation>
    <scope>NUCLEOTIDE SEQUENCE [LARGE SCALE GENOMIC DNA]</scope>
</reference>
<dbReference type="EMBL" id="MHKK01000015">
    <property type="protein sequence ID" value="OGY90191.1"/>
    <property type="molecule type" value="Genomic_DNA"/>
</dbReference>
<evidence type="ECO:0000256" key="1">
    <source>
        <dbReference type="SAM" id="Phobius"/>
    </source>
</evidence>
<feature type="transmembrane region" description="Helical" evidence="1">
    <location>
        <begin position="98"/>
        <end position="131"/>
    </location>
</feature>
<feature type="transmembrane region" description="Helical" evidence="1">
    <location>
        <begin position="298"/>
        <end position="318"/>
    </location>
</feature>
<protein>
    <recommendedName>
        <fullName evidence="4">Glycosyltransferase RgtA/B/C/D-like domain-containing protein</fullName>
    </recommendedName>
</protein>
<feature type="transmembrane region" description="Helical" evidence="1">
    <location>
        <begin position="17"/>
        <end position="40"/>
    </location>
</feature>
<feature type="transmembrane region" description="Helical" evidence="1">
    <location>
        <begin position="143"/>
        <end position="163"/>
    </location>
</feature>
<gene>
    <name evidence="2" type="ORF">A2677_04145</name>
</gene>
<feature type="transmembrane region" description="Helical" evidence="1">
    <location>
        <begin position="252"/>
        <end position="277"/>
    </location>
</feature>
<proteinExistence type="predicted"/>
<feature type="transmembrane region" description="Helical" evidence="1">
    <location>
        <begin position="183"/>
        <end position="204"/>
    </location>
</feature>
<feature type="transmembrane region" description="Helical" evidence="1">
    <location>
        <begin position="358"/>
        <end position="382"/>
    </location>
</feature>
<accession>A0A1G2BM03</accession>
<evidence type="ECO:0000313" key="2">
    <source>
        <dbReference type="EMBL" id="OGY90191.1"/>
    </source>
</evidence>
<keyword evidence="1" id="KW-0472">Membrane</keyword>
<keyword evidence="1" id="KW-0812">Transmembrane</keyword>
<keyword evidence="1" id="KW-1133">Transmembrane helix</keyword>
<sequence>MDAFARRIVPLIRYHRLALAFALLVGVTAVAPHFLAVYSLQGQYQGVPFLFLDNEYTYLDRIREILDGHPLVGSPLLFEYKSSIAPVLPFGEYLYVLLYLLSGASLVTAVIVSKFLFPAILFLLAYVLVYLLASEQKSEGSRMTALAGGLAVIFGYDIMNLQATAKLLSGSADASYLLVWTRLVNPVTGAMFLLVFLILEYLIFARRTKYLFIPAGIVLGIMSSYFFSWGTALAVAGSLTVIAFGLRRTRNALLLLGSIAVSVFVQASFLFRLGLLTDSANLTTLGLRNGLLLMRQPVVNKVVLATTIIALAVFAYQLYSLRKQERTVPLWWWYLLALLSASWIVFNQQIITGRAIWYFHFVQYTIPLSVILIVVMVGTMLRPKFPKLLMAFVILTIVGTLSYGVLAAATYRIKQPEFARRQSYQPLFSELDRHPGPCVVFTVEDTDTIGQMIAAHTHCDLYWTTYSFFGIPPERIIHNFLLLLRLRGIAAADIDSYLHQHIGEVHAYFFRDWLQLFSDQTDQDTEATISRLVDAYQELAKKNLADELFKYKLDYIVTSGDLEARIDSTLSLKLLETYGDQNLYSIVKKN</sequence>